<dbReference type="EMBL" id="JACIJK010000019">
    <property type="protein sequence ID" value="MBB5716965.1"/>
    <property type="molecule type" value="Genomic_DNA"/>
</dbReference>
<accession>A0A7W9BGS9</accession>
<dbReference type="Proteomes" id="UP000546200">
    <property type="component" value="Unassembled WGS sequence"/>
</dbReference>
<reference evidence="1 2" key="1">
    <citation type="submission" date="2020-08" db="EMBL/GenBank/DDBJ databases">
        <title>Genomic Encyclopedia of Type Strains, Phase IV (KMG-IV): sequencing the most valuable type-strain genomes for metagenomic binning, comparative biology and taxonomic classification.</title>
        <authorList>
            <person name="Goeker M."/>
        </authorList>
    </citation>
    <scope>NUCLEOTIDE SEQUENCE [LARGE SCALE GENOMIC DNA]</scope>
    <source>
        <strain evidence="1 2">DSM 100044</strain>
    </source>
</reference>
<dbReference type="Pfam" id="PF07277">
    <property type="entry name" value="SapC"/>
    <property type="match status" value="1"/>
</dbReference>
<keyword evidence="2" id="KW-1185">Reference proteome</keyword>
<evidence type="ECO:0000313" key="2">
    <source>
        <dbReference type="Proteomes" id="UP000546200"/>
    </source>
</evidence>
<name>A0A7W9BGS9_9SPHN</name>
<dbReference type="InterPro" id="IPR010836">
    <property type="entry name" value="SapC"/>
</dbReference>
<dbReference type="AlphaFoldDB" id="A0A7W9BGS9"/>
<organism evidence="1 2">
    <name type="scientific">Sphingomonas aerophila</name>
    <dbReference type="NCBI Taxonomy" id="1344948"/>
    <lineage>
        <taxon>Bacteria</taxon>
        <taxon>Pseudomonadati</taxon>
        <taxon>Pseudomonadota</taxon>
        <taxon>Alphaproteobacteria</taxon>
        <taxon>Sphingomonadales</taxon>
        <taxon>Sphingomonadaceae</taxon>
        <taxon>Sphingomonas</taxon>
    </lineage>
</organism>
<evidence type="ECO:0000313" key="1">
    <source>
        <dbReference type="EMBL" id="MBB5716965.1"/>
    </source>
</evidence>
<protein>
    <recommendedName>
        <fullName evidence="3">Multidrug transporter</fullName>
    </recommendedName>
</protein>
<comment type="caution">
    <text evidence="1">The sequence shown here is derived from an EMBL/GenBank/DDBJ whole genome shotgun (WGS) entry which is preliminary data.</text>
</comment>
<gene>
    <name evidence="1" type="ORF">FHS94_003837</name>
</gene>
<evidence type="ECO:0008006" key="3">
    <source>
        <dbReference type="Google" id="ProtNLM"/>
    </source>
</evidence>
<dbReference type="RefSeq" id="WP_184060674.1">
    <property type="nucleotide sequence ID" value="NZ_JACIJK010000019.1"/>
</dbReference>
<sequence length="215" mass="23435">MGRHRGLRFDPAARVPRQFAQIVASEFAPAALDHPILFTKRADTGAFYAGALLSLVAGESPLAGTFRPADVEREGFFVDAERIVIDRAHPQFGAAEGEPLFDPEGSPSPSLRHVQRALARLDAGLATTDQLVQRLLQVGVIEPIDISLSFDSGEKLVLQDLYTVSLDALRDLSDQDALALLREGDLQLCYIQAQSVGHIRRMAQRRNDQLAAAPV</sequence>
<proteinExistence type="predicted"/>